<dbReference type="GO" id="GO:0019706">
    <property type="term" value="F:protein-cysteine S-palmitoyltransferase activity"/>
    <property type="evidence" value="ECO:0007669"/>
    <property type="project" value="UniProtKB-EC"/>
</dbReference>
<dbReference type="Pfam" id="PF01529">
    <property type="entry name" value="DHHC"/>
    <property type="match status" value="1"/>
</dbReference>
<dbReference type="InterPro" id="IPR001594">
    <property type="entry name" value="Palmitoyltrfase_DHHC"/>
</dbReference>
<evidence type="ECO:0000256" key="2">
    <source>
        <dbReference type="ARBA" id="ARBA00022679"/>
    </source>
</evidence>
<evidence type="ECO:0000256" key="7">
    <source>
        <dbReference type="ARBA" id="ARBA00038298"/>
    </source>
</evidence>
<dbReference type="GO" id="GO:0005794">
    <property type="term" value="C:Golgi apparatus"/>
    <property type="evidence" value="ECO:0007669"/>
    <property type="project" value="TreeGrafter"/>
</dbReference>
<feature type="transmembrane region" description="Helical" evidence="8">
    <location>
        <begin position="270"/>
        <end position="291"/>
    </location>
</feature>
<dbReference type="AlphaFoldDB" id="I0Z457"/>
<protein>
    <recommendedName>
        <fullName evidence="8">S-acyltransferase</fullName>
        <ecNumber evidence="8">2.3.1.225</ecNumber>
    </recommendedName>
    <alternativeName>
        <fullName evidence="8">Palmitoyltransferase</fullName>
    </alternativeName>
</protein>
<feature type="domain" description="Palmitoyltransferase DHHC" evidence="9">
    <location>
        <begin position="160"/>
        <end position="308"/>
    </location>
</feature>
<proteinExistence type="inferred from homology"/>
<evidence type="ECO:0000313" key="10">
    <source>
        <dbReference type="EMBL" id="EIE25426.1"/>
    </source>
</evidence>
<dbReference type="PANTHER" id="PTHR22883">
    <property type="entry name" value="ZINC FINGER DHHC DOMAIN CONTAINING PROTEIN"/>
    <property type="match status" value="1"/>
</dbReference>
<dbReference type="EMBL" id="AGSI01000004">
    <property type="protein sequence ID" value="EIE25426.1"/>
    <property type="molecule type" value="Genomic_DNA"/>
</dbReference>
<feature type="transmembrane region" description="Helical" evidence="8">
    <location>
        <begin position="36"/>
        <end position="53"/>
    </location>
</feature>
<evidence type="ECO:0000256" key="4">
    <source>
        <dbReference type="ARBA" id="ARBA00022989"/>
    </source>
</evidence>
<keyword evidence="6 8" id="KW-0012">Acyltransferase</keyword>
<comment type="similarity">
    <text evidence="7">Belongs to the DHHC palmitoyltransferase family. PFA5 subfamily.</text>
</comment>
<evidence type="ECO:0000256" key="5">
    <source>
        <dbReference type="ARBA" id="ARBA00023136"/>
    </source>
</evidence>
<evidence type="ECO:0000256" key="6">
    <source>
        <dbReference type="ARBA" id="ARBA00023315"/>
    </source>
</evidence>
<dbReference type="GO" id="GO:0005783">
    <property type="term" value="C:endoplasmic reticulum"/>
    <property type="evidence" value="ECO:0007669"/>
    <property type="project" value="TreeGrafter"/>
</dbReference>
<name>I0Z457_COCSC</name>
<evidence type="ECO:0000256" key="3">
    <source>
        <dbReference type="ARBA" id="ARBA00022692"/>
    </source>
</evidence>
<keyword evidence="3 8" id="KW-0812">Transmembrane</keyword>
<feature type="transmembrane region" description="Helical" evidence="8">
    <location>
        <begin position="82"/>
        <end position="105"/>
    </location>
</feature>
<comment type="catalytic activity">
    <reaction evidence="8">
        <text>L-cysteinyl-[protein] + hexadecanoyl-CoA = S-hexadecanoyl-L-cysteinyl-[protein] + CoA</text>
        <dbReference type="Rhea" id="RHEA:36683"/>
        <dbReference type="Rhea" id="RHEA-COMP:10131"/>
        <dbReference type="Rhea" id="RHEA-COMP:11032"/>
        <dbReference type="ChEBI" id="CHEBI:29950"/>
        <dbReference type="ChEBI" id="CHEBI:57287"/>
        <dbReference type="ChEBI" id="CHEBI:57379"/>
        <dbReference type="ChEBI" id="CHEBI:74151"/>
        <dbReference type="EC" id="2.3.1.225"/>
    </reaction>
</comment>
<dbReference type="EC" id="2.3.1.225" evidence="8"/>
<dbReference type="InterPro" id="IPR039859">
    <property type="entry name" value="PFA4/ZDH16/20/ERF2-like"/>
</dbReference>
<dbReference type="STRING" id="574566.I0Z457"/>
<keyword evidence="5 8" id="KW-0472">Membrane</keyword>
<accession>I0Z457</accession>
<evidence type="ECO:0000256" key="1">
    <source>
        <dbReference type="ARBA" id="ARBA00004141"/>
    </source>
</evidence>
<dbReference type="PROSITE" id="PS50216">
    <property type="entry name" value="DHHC"/>
    <property type="match status" value="1"/>
</dbReference>
<dbReference type="GeneID" id="17043428"/>
<keyword evidence="11" id="KW-1185">Reference proteome</keyword>
<evidence type="ECO:0000256" key="8">
    <source>
        <dbReference type="RuleBase" id="RU079119"/>
    </source>
</evidence>
<evidence type="ECO:0000313" key="11">
    <source>
        <dbReference type="Proteomes" id="UP000007264"/>
    </source>
</evidence>
<comment type="domain">
    <text evidence="8">The DHHC domain is required for palmitoyltransferase activity.</text>
</comment>
<dbReference type="GO" id="GO:0006612">
    <property type="term" value="P:protein targeting to membrane"/>
    <property type="evidence" value="ECO:0007669"/>
    <property type="project" value="TreeGrafter"/>
</dbReference>
<dbReference type="Proteomes" id="UP000007264">
    <property type="component" value="Unassembled WGS sequence"/>
</dbReference>
<gene>
    <name evidence="10" type="ORF">COCSUDRAFT_46709</name>
</gene>
<dbReference type="KEGG" id="csl:COCSUDRAFT_46709"/>
<feature type="transmembrane region" description="Helical" evidence="8">
    <location>
        <begin position="111"/>
        <end position="130"/>
    </location>
</feature>
<reference evidence="10 11" key="1">
    <citation type="journal article" date="2012" name="Genome Biol.">
        <title>The genome of the polar eukaryotic microalga coccomyxa subellipsoidea reveals traits of cold adaptation.</title>
        <authorList>
            <person name="Blanc G."/>
            <person name="Agarkova I."/>
            <person name="Grimwood J."/>
            <person name="Kuo A."/>
            <person name="Brueggeman A."/>
            <person name="Dunigan D."/>
            <person name="Gurnon J."/>
            <person name="Ladunga I."/>
            <person name="Lindquist E."/>
            <person name="Lucas S."/>
            <person name="Pangilinan J."/>
            <person name="Proschold T."/>
            <person name="Salamov A."/>
            <person name="Schmutz J."/>
            <person name="Weeks D."/>
            <person name="Yamada T."/>
            <person name="Claverie J.M."/>
            <person name="Grigoriev I."/>
            <person name="Van Etten J."/>
            <person name="Lomsadze A."/>
            <person name="Borodovsky M."/>
        </authorList>
    </citation>
    <scope>NUCLEOTIDE SEQUENCE [LARGE SCALE GENOMIC DNA]</scope>
    <source>
        <strain evidence="10 11">C-169</strain>
    </source>
</reference>
<dbReference type="OrthoDB" id="5977743at2759"/>
<dbReference type="eggNOG" id="KOG1312">
    <property type="taxonomic scope" value="Eukaryota"/>
</dbReference>
<keyword evidence="4 8" id="KW-1133">Transmembrane helix</keyword>
<comment type="subcellular location">
    <subcellularLocation>
        <location evidence="1">Membrane</location>
        <topology evidence="1">Multi-pass membrane protein</topology>
    </subcellularLocation>
</comment>
<dbReference type="PANTHER" id="PTHR22883:SF23">
    <property type="entry name" value="PALMITOYLTRANSFERASE ZDHHC6"/>
    <property type="match status" value="1"/>
</dbReference>
<evidence type="ECO:0000259" key="9">
    <source>
        <dbReference type="Pfam" id="PF01529"/>
    </source>
</evidence>
<organism evidence="10 11">
    <name type="scientific">Coccomyxa subellipsoidea (strain C-169)</name>
    <name type="common">Green microalga</name>
    <dbReference type="NCBI Taxonomy" id="574566"/>
    <lineage>
        <taxon>Eukaryota</taxon>
        <taxon>Viridiplantae</taxon>
        <taxon>Chlorophyta</taxon>
        <taxon>core chlorophytes</taxon>
        <taxon>Trebouxiophyceae</taxon>
        <taxon>Trebouxiophyceae incertae sedis</taxon>
        <taxon>Coccomyxaceae</taxon>
        <taxon>Coccomyxa</taxon>
        <taxon>Coccomyxa subellipsoidea</taxon>
    </lineage>
</organism>
<dbReference type="GO" id="GO:0016020">
    <property type="term" value="C:membrane"/>
    <property type="evidence" value="ECO:0007669"/>
    <property type="project" value="UniProtKB-SubCell"/>
</dbReference>
<comment type="caution">
    <text evidence="10">The sequence shown here is derived from an EMBL/GenBank/DDBJ whole genome shotgun (WGS) entry which is preliminary data.</text>
</comment>
<keyword evidence="2 8" id="KW-0808">Transferase</keyword>
<dbReference type="RefSeq" id="XP_005649970.1">
    <property type="nucleotide sequence ID" value="XM_005649913.1"/>
</dbReference>
<feature type="transmembrane region" description="Helical" evidence="8">
    <location>
        <begin position="205"/>
        <end position="232"/>
    </location>
</feature>
<sequence length="391" mass="43981">MDFFSLIACYLLLLAVLIFLLLFGEAAIFIDTPIASLHWLLFSGICQGFWWLVERSAGVHGKQVLERWRDKCAESSSPVLQIFYIVLLAVGFYFYTVDIFCFLPQSYAPTWHIYTGTFTLGACLLAFYTASVSDPGRITADNVAAHCALYPYDELTSRSGQQCWSCLWQRPARSKHCPACKRCIARFDHHCAWINNCVGLCNLRYFMAFLVANMVLCSYGLALGCIIMHGVLEERGAWTIVVRERSTGRMYLLGSRPRILLQWMLQQYPVPVAELIFLGVALLLVLGFFAYHTWLISRATTTYETFKWREVARRLRAESLAEHADGQGQENLSLSAAAVKGRLWPASGQSKPAVAAPQNIYDKGFAANFRDALIPPSWAGRKAAVQAKKNL</sequence>